<dbReference type="EMBL" id="UGNP01000001">
    <property type="protein sequence ID" value="STX09648.1"/>
    <property type="molecule type" value="Genomic_DNA"/>
</dbReference>
<dbReference type="EMBL" id="SNZG01000062">
    <property type="protein sequence ID" value="TDR32622.1"/>
    <property type="molecule type" value="Genomic_DNA"/>
</dbReference>
<keyword evidence="4" id="KW-1185">Reference proteome</keyword>
<organism evidence="1 3">
    <name type="scientific">Kurthia zopfii</name>
    <dbReference type="NCBI Taxonomy" id="1650"/>
    <lineage>
        <taxon>Bacteria</taxon>
        <taxon>Bacillati</taxon>
        <taxon>Bacillota</taxon>
        <taxon>Bacilli</taxon>
        <taxon>Bacillales</taxon>
        <taxon>Caryophanaceae</taxon>
        <taxon>Kurthia</taxon>
    </lineage>
</organism>
<dbReference type="RefSeq" id="WP_166636160.1">
    <property type="nucleotide sequence ID" value="NZ_BJUE01000084.1"/>
</dbReference>
<name>A0A8B4QAE5_9BACL</name>
<evidence type="ECO:0000313" key="3">
    <source>
        <dbReference type="Proteomes" id="UP000254330"/>
    </source>
</evidence>
<proteinExistence type="predicted"/>
<evidence type="ECO:0000313" key="2">
    <source>
        <dbReference type="EMBL" id="TDR32622.1"/>
    </source>
</evidence>
<protein>
    <submittedName>
        <fullName evidence="1">Uncharacterized protein</fullName>
    </submittedName>
</protein>
<evidence type="ECO:0000313" key="4">
    <source>
        <dbReference type="Proteomes" id="UP000294641"/>
    </source>
</evidence>
<comment type="caution">
    <text evidence="1">The sequence shown here is derived from an EMBL/GenBank/DDBJ whole genome shotgun (WGS) entry which is preliminary data.</text>
</comment>
<dbReference type="Proteomes" id="UP000254330">
    <property type="component" value="Unassembled WGS sequence"/>
</dbReference>
<reference evidence="1 3" key="1">
    <citation type="submission" date="2018-06" db="EMBL/GenBank/DDBJ databases">
        <authorList>
            <consortium name="Pathogen Informatics"/>
            <person name="Doyle S."/>
        </authorList>
    </citation>
    <scope>NUCLEOTIDE SEQUENCE [LARGE SCALE GENOMIC DNA]</scope>
    <source>
        <strain evidence="1 3">NCTC10597</strain>
    </source>
</reference>
<gene>
    <name evidence="2" type="ORF">DFR61_16214</name>
    <name evidence="1" type="ORF">NCTC10597_01336</name>
</gene>
<dbReference type="Proteomes" id="UP000294641">
    <property type="component" value="Unassembled WGS sequence"/>
</dbReference>
<sequence length="55" mass="6229">MKVKDVVTEYRSYEWNGYTPLGMIVKAKNESGTFETVKEGEPVHNVLLLARPTCV</sequence>
<dbReference type="AlphaFoldDB" id="A0A8B4QAE5"/>
<accession>A0A8B4QAE5</accession>
<evidence type="ECO:0000313" key="1">
    <source>
        <dbReference type="EMBL" id="STX09648.1"/>
    </source>
</evidence>
<reference evidence="2 4" key="2">
    <citation type="submission" date="2019-03" db="EMBL/GenBank/DDBJ databases">
        <title>Genomic Encyclopedia of Type Strains, Phase IV (KMG-IV): sequencing the most valuable type-strain genomes for metagenomic binning, comparative biology and taxonomic classification.</title>
        <authorList>
            <person name="Goeker M."/>
        </authorList>
    </citation>
    <scope>NUCLEOTIDE SEQUENCE [LARGE SCALE GENOMIC DNA]</scope>
    <source>
        <strain evidence="2 4">DSM 20580</strain>
    </source>
</reference>